<dbReference type="Gene3D" id="1.10.260.100">
    <property type="match status" value="1"/>
</dbReference>
<evidence type="ECO:0000256" key="1">
    <source>
        <dbReference type="SAM" id="SignalP"/>
    </source>
</evidence>
<gene>
    <name evidence="2" type="ORF">ORQ98_24920</name>
</gene>
<name>A0ABT5UG81_9GAMM</name>
<feature type="chain" id="PRO_5045132763" evidence="1">
    <location>
        <begin position="23"/>
        <end position="151"/>
    </location>
</feature>
<protein>
    <submittedName>
        <fullName evidence="2">Uncharacterized protein</fullName>
    </submittedName>
</protein>
<organism evidence="2 3">
    <name type="scientific">Spartinivicinus poritis</name>
    <dbReference type="NCBI Taxonomy" id="2994640"/>
    <lineage>
        <taxon>Bacteria</taxon>
        <taxon>Pseudomonadati</taxon>
        <taxon>Pseudomonadota</taxon>
        <taxon>Gammaproteobacteria</taxon>
        <taxon>Oceanospirillales</taxon>
        <taxon>Zooshikellaceae</taxon>
        <taxon>Spartinivicinus</taxon>
    </lineage>
</organism>
<evidence type="ECO:0000313" key="3">
    <source>
        <dbReference type="Proteomes" id="UP001528823"/>
    </source>
</evidence>
<reference evidence="2 3" key="1">
    <citation type="submission" date="2022-11" db="EMBL/GenBank/DDBJ databases">
        <title>Spartinivicinus poritis sp. nov., isolated from scleractinian coral Porites lutea.</title>
        <authorList>
            <person name="Zhang G."/>
            <person name="Cai L."/>
            <person name="Wei Q."/>
        </authorList>
    </citation>
    <scope>NUCLEOTIDE SEQUENCE [LARGE SCALE GENOMIC DNA]</scope>
    <source>
        <strain evidence="2 3">A2-2</strain>
    </source>
</reference>
<evidence type="ECO:0000313" key="2">
    <source>
        <dbReference type="EMBL" id="MDE1465210.1"/>
    </source>
</evidence>
<comment type="caution">
    <text evidence="2">The sequence shown here is derived from an EMBL/GenBank/DDBJ whole genome shotgun (WGS) entry which is preliminary data.</text>
</comment>
<keyword evidence="1" id="KW-0732">Signal</keyword>
<dbReference type="Proteomes" id="UP001528823">
    <property type="component" value="Unassembled WGS sequence"/>
</dbReference>
<keyword evidence="3" id="KW-1185">Reference proteome</keyword>
<feature type="signal peptide" evidence="1">
    <location>
        <begin position="1"/>
        <end position="22"/>
    </location>
</feature>
<proteinExistence type="predicted"/>
<accession>A0ABT5UG81</accession>
<dbReference type="RefSeq" id="WP_274691521.1">
    <property type="nucleotide sequence ID" value="NZ_JAPMOU010000055.1"/>
</dbReference>
<dbReference type="EMBL" id="JAPMOU010000055">
    <property type="protein sequence ID" value="MDE1465210.1"/>
    <property type="molecule type" value="Genomic_DNA"/>
</dbReference>
<sequence>MLSVLKSITLTTGLLFCIATQAATIELVDGTRILGEIKSLNDGVYVIDTPSLGQMRIEQKKVRSISKGKAAAANNLSIDSIRQSLINSPETMKAILALQNDPQVKAILADPELMQLINSGNINALQNNPKIQQLMTNPEVQSITKQILLGQ</sequence>